<organism evidence="2 3">
    <name type="scientific">Aspergillus bertholletiae</name>
    <dbReference type="NCBI Taxonomy" id="1226010"/>
    <lineage>
        <taxon>Eukaryota</taxon>
        <taxon>Fungi</taxon>
        <taxon>Dikarya</taxon>
        <taxon>Ascomycota</taxon>
        <taxon>Pezizomycotina</taxon>
        <taxon>Eurotiomycetes</taxon>
        <taxon>Eurotiomycetidae</taxon>
        <taxon>Eurotiales</taxon>
        <taxon>Aspergillaceae</taxon>
        <taxon>Aspergillus</taxon>
        <taxon>Aspergillus subgen. Circumdati</taxon>
    </lineage>
</organism>
<evidence type="ECO:0000259" key="1">
    <source>
        <dbReference type="Pfam" id="PF04909"/>
    </source>
</evidence>
<dbReference type="EMBL" id="ML736156">
    <property type="protein sequence ID" value="KAE8383303.1"/>
    <property type="molecule type" value="Genomic_DNA"/>
</dbReference>
<proteinExistence type="predicted"/>
<dbReference type="PANTHER" id="PTHR35563">
    <property type="entry name" value="BARREL METAL-DEPENDENT HYDROLASE, PUTATIVE (AFU_ORTHOLOGUE AFUA_1G16240)-RELATED"/>
    <property type="match status" value="1"/>
</dbReference>
<dbReference type="SUPFAM" id="SSF51556">
    <property type="entry name" value="Metallo-dependent hydrolases"/>
    <property type="match status" value="1"/>
</dbReference>
<dbReference type="AlphaFoldDB" id="A0A5N7BNR9"/>
<dbReference type="InterPro" id="IPR032466">
    <property type="entry name" value="Metal_Hydrolase"/>
</dbReference>
<evidence type="ECO:0000313" key="2">
    <source>
        <dbReference type="EMBL" id="KAE8383303.1"/>
    </source>
</evidence>
<dbReference type="Pfam" id="PF04909">
    <property type="entry name" value="Amidohydro_2"/>
    <property type="match status" value="1"/>
</dbReference>
<dbReference type="InterPro" id="IPR052358">
    <property type="entry name" value="Aro_Compnd_Degr_Hydrolases"/>
</dbReference>
<dbReference type="Gene3D" id="3.20.20.140">
    <property type="entry name" value="Metal-dependent hydrolases"/>
    <property type="match status" value="1"/>
</dbReference>
<reference evidence="2 3" key="1">
    <citation type="submission" date="2019-04" db="EMBL/GenBank/DDBJ databases">
        <title>Friends and foes A comparative genomics studyof 23 Aspergillus species from section Flavi.</title>
        <authorList>
            <consortium name="DOE Joint Genome Institute"/>
            <person name="Kjaerbolling I."/>
            <person name="Vesth T."/>
            <person name="Frisvad J.C."/>
            <person name="Nybo J.L."/>
            <person name="Theobald S."/>
            <person name="Kildgaard S."/>
            <person name="Isbrandt T."/>
            <person name="Kuo A."/>
            <person name="Sato A."/>
            <person name="Lyhne E.K."/>
            <person name="Kogle M.E."/>
            <person name="Wiebenga A."/>
            <person name="Kun R.S."/>
            <person name="Lubbers R.J."/>
            <person name="Makela M.R."/>
            <person name="Barry K."/>
            <person name="Chovatia M."/>
            <person name="Clum A."/>
            <person name="Daum C."/>
            <person name="Haridas S."/>
            <person name="He G."/>
            <person name="LaButti K."/>
            <person name="Lipzen A."/>
            <person name="Mondo S."/>
            <person name="Riley R."/>
            <person name="Salamov A."/>
            <person name="Simmons B.A."/>
            <person name="Magnuson J.K."/>
            <person name="Henrissat B."/>
            <person name="Mortensen U.H."/>
            <person name="Larsen T.O."/>
            <person name="Devries R.P."/>
            <person name="Grigoriev I.V."/>
            <person name="Machida M."/>
            <person name="Baker S.E."/>
            <person name="Andersen M.R."/>
        </authorList>
    </citation>
    <scope>NUCLEOTIDE SEQUENCE [LARGE SCALE GENOMIC DNA]</scope>
    <source>
        <strain evidence="2 3">IBT 29228</strain>
    </source>
</reference>
<dbReference type="Proteomes" id="UP000326198">
    <property type="component" value="Unassembled WGS sequence"/>
</dbReference>
<sequence>MGSIDADTIPPPGAWDSHVHIVDEDQFPLHPLHPFRPKKAPLSSLQAFHRSLGIEHACLIAFSVYHTDYSSILDALSRLGKGRAIACIDPSTISDEELQQLHNAGVRGIRLNMRTRGDPLNKAAVIAAADRVRPFGWVIQVYVALEQIIEFAPLVPQISLPIVIDHIGAPDQARGPGRLQPGYSEFIDLLRSGQVWTKLSGTYRFPNLPDLDEYVTDILRTAPDRVVWASDWPHSGGVEANPGGDCNKVQEYRKIDDGAFIAKCRKWCRDVEGGTGEQLARKIWVDNPRKLWQWGDDE</sequence>
<keyword evidence="3" id="KW-1185">Reference proteome</keyword>
<dbReference type="InterPro" id="IPR006680">
    <property type="entry name" value="Amidohydro-rel"/>
</dbReference>
<gene>
    <name evidence="2" type="ORF">BDV26DRAFT_162432</name>
</gene>
<name>A0A5N7BNR9_9EURO</name>
<accession>A0A5N7BNR9</accession>
<dbReference type="PANTHER" id="PTHR35563:SF2">
    <property type="entry name" value="BARREL METAL-DEPENDENT HYDROLASE, PUTATIVE (AFU_ORTHOLOGUE AFUA_1G16240)-RELATED"/>
    <property type="match status" value="1"/>
</dbReference>
<dbReference type="GO" id="GO:0016787">
    <property type="term" value="F:hydrolase activity"/>
    <property type="evidence" value="ECO:0007669"/>
    <property type="project" value="InterPro"/>
</dbReference>
<dbReference type="OrthoDB" id="2135488at2759"/>
<protein>
    <recommendedName>
        <fullName evidence="1">Amidohydrolase-related domain-containing protein</fullName>
    </recommendedName>
</protein>
<evidence type="ECO:0000313" key="3">
    <source>
        <dbReference type="Proteomes" id="UP000326198"/>
    </source>
</evidence>
<feature type="domain" description="Amidohydrolase-related" evidence="1">
    <location>
        <begin position="16"/>
        <end position="292"/>
    </location>
</feature>